<dbReference type="Pfam" id="PF17482">
    <property type="entry name" value="Phage_sheath_1C"/>
    <property type="match status" value="1"/>
</dbReference>
<organism evidence="4">
    <name type="scientific">marine metagenome</name>
    <dbReference type="NCBI Taxonomy" id="408172"/>
    <lineage>
        <taxon>unclassified sequences</taxon>
        <taxon>metagenomes</taxon>
        <taxon>ecological metagenomes</taxon>
    </lineage>
</organism>
<evidence type="ECO:0000256" key="1">
    <source>
        <dbReference type="ARBA" id="ARBA00008005"/>
    </source>
</evidence>
<dbReference type="InterPro" id="IPR035089">
    <property type="entry name" value="Phage_sheath_subtilisin"/>
</dbReference>
<dbReference type="InterPro" id="IPR052042">
    <property type="entry name" value="Tail_sheath_structural"/>
</dbReference>
<dbReference type="EMBL" id="UINC01052656">
    <property type="protein sequence ID" value="SVB68232.1"/>
    <property type="molecule type" value="Genomic_DNA"/>
</dbReference>
<sequence>PVKNGTLTPTAVPFGHAAYSSPIGDAEEGNVQAVSLVTSQELDSSFSSKVFHGFDFTAKDNYKNYLKPLPDGTGAGNNSKLLLSDMSGHPSSSYVGTLGLTDTTPLTHRKFIVAFQGGFDGMNPATPRNMESDIVAGNAQGFDMTNSQSSGSVAYKKAINAVSNPDAYDINMMATPGLLYTLHPGTITHAKNVCEDRGDAFYVFDPSGLAASVSNATGAVEAVDTNYAATYYPWVKVNDVSANKHRWVPPSVVLPGVLAFNDKVAYEWYAPAGLNRGGLSQVLQAYTNLTHAERDDLYEGRVNPIASFPGQGVVVWGQKTLQGLPSALDRINVRRLLIALKKFIASATKYLVFEQNSIATRNRFLGIVNPYLETVQSRQGLSAFKVVMDDSNNTPDIIDRNILFGQIFLQPTRTAEFIVLDFNIMPTGAAFPE</sequence>
<name>A0A382G038_9ZZZZ</name>
<evidence type="ECO:0000259" key="3">
    <source>
        <dbReference type="Pfam" id="PF17482"/>
    </source>
</evidence>
<comment type="similarity">
    <text evidence="1">Belongs to the myoviridae tail sheath protein family.</text>
</comment>
<gene>
    <name evidence="4" type="ORF">METZ01_LOCUS221086</name>
</gene>
<reference evidence="4" key="1">
    <citation type="submission" date="2018-05" db="EMBL/GenBank/DDBJ databases">
        <authorList>
            <person name="Lanie J.A."/>
            <person name="Ng W.-L."/>
            <person name="Kazmierczak K.M."/>
            <person name="Andrzejewski T.M."/>
            <person name="Davidsen T.M."/>
            <person name="Wayne K.J."/>
            <person name="Tettelin H."/>
            <person name="Glass J.I."/>
            <person name="Rusch D."/>
            <person name="Podicherti R."/>
            <person name="Tsui H.-C.T."/>
            <person name="Winkler M.E."/>
        </authorList>
    </citation>
    <scope>NUCLEOTIDE SEQUENCE</scope>
</reference>
<dbReference type="AlphaFoldDB" id="A0A382G038"/>
<feature type="non-terminal residue" evidence="4">
    <location>
        <position position="1"/>
    </location>
</feature>
<dbReference type="Pfam" id="PF04984">
    <property type="entry name" value="Phage_sheath_1"/>
    <property type="match status" value="1"/>
</dbReference>
<dbReference type="InterPro" id="IPR020287">
    <property type="entry name" value="Tail_sheath_C"/>
</dbReference>
<evidence type="ECO:0000259" key="2">
    <source>
        <dbReference type="Pfam" id="PF04984"/>
    </source>
</evidence>
<proteinExistence type="inferred from homology"/>
<feature type="domain" description="Tail sheath protein subtilisin-like" evidence="2">
    <location>
        <begin position="156"/>
        <end position="321"/>
    </location>
</feature>
<protein>
    <recommendedName>
        <fullName evidence="5">Tail sheath protein C-terminal domain-containing protein</fullName>
    </recommendedName>
</protein>
<dbReference type="PANTHER" id="PTHR35861">
    <property type="match status" value="1"/>
</dbReference>
<accession>A0A382G038</accession>
<dbReference type="PANTHER" id="PTHR35861:SF1">
    <property type="entry name" value="PHAGE TAIL SHEATH PROTEIN"/>
    <property type="match status" value="1"/>
</dbReference>
<dbReference type="Gene3D" id="3.40.50.11780">
    <property type="match status" value="1"/>
</dbReference>
<feature type="domain" description="Tail sheath protein C-terminal" evidence="3">
    <location>
        <begin position="326"/>
        <end position="424"/>
    </location>
</feature>
<evidence type="ECO:0008006" key="5">
    <source>
        <dbReference type="Google" id="ProtNLM"/>
    </source>
</evidence>
<evidence type="ECO:0000313" key="4">
    <source>
        <dbReference type="EMBL" id="SVB68232.1"/>
    </source>
</evidence>